<evidence type="ECO:0000256" key="10">
    <source>
        <dbReference type="ARBA" id="ARBA00048573"/>
    </source>
</evidence>
<reference evidence="13" key="1">
    <citation type="submission" date="2024-02" db="UniProtKB">
        <authorList>
            <consortium name="WormBaseParasite"/>
        </authorList>
    </citation>
    <scope>IDENTIFICATION</scope>
</reference>
<comment type="catalytic activity">
    <reaction evidence="10">
        <text>tRNA(Lys) + L-lysine + ATP = L-lysyl-tRNA(Lys) + AMP + diphosphate</text>
        <dbReference type="Rhea" id="RHEA:20792"/>
        <dbReference type="Rhea" id="RHEA-COMP:9696"/>
        <dbReference type="Rhea" id="RHEA-COMP:9697"/>
        <dbReference type="ChEBI" id="CHEBI:30616"/>
        <dbReference type="ChEBI" id="CHEBI:32551"/>
        <dbReference type="ChEBI" id="CHEBI:33019"/>
        <dbReference type="ChEBI" id="CHEBI:78442"/>
        <dbReference type="ChEBI" id="CHEBI:78529"/>
        <dbReference type="ChEBI" id="CHEBI:456215"/>
        <dbReference type="EC" id="6.1.1.6"/>
    </reaction>
</comment>
<evidence type="ECO:0000256" key="3">
    <source>
        <dbReference type="ARBA" id="ARBA00015745"/>
    </source>
</evidence>
<keyword evidence="8" id="KW-0030">Aminoacyl-tRNA synthetase</keyword>
<dbReference type="Proteomes" id="UP000887575">
    <property type="component" value="Unassembled WGS sequence"/>
</dbReference>
<evidence type="ECO:0000256" key="8">
    <source>
        <dbReference type="ARBA" id="ARBA00023146"/>
    </source>
</evidence>
<accession>A0AAF3FTE6</accession>
<keyword evidence="4" id="KW-0436">Ligase</keyword>
<organism evidence="12 13">
    <name type="scientific">Mesorhabditis belari</name>
    <dbReference type="NCBI Taxonomy" id="2138241"/>
    <lineage>
        <taxon>Eukaryota</taxon>
        <taxon>Metazoa</taxon>
        <taxon>Ecdysozoa</taxon>
        <taxon>Nematoda</taxon>
        <taxon>Chromadorea</taxon>
        <taxon>Rhabditida</taxon>
        <taxon>Rhabditina</taxon>
        <taxon>Rhabditomorpha</taxon>
        <taxon>Rhabditoidea</taxon>
        <taxon>Rhabditidae</taxon>
        <taxon>Mesorhabditinae</taxon>
        <taxon>Mesorhabditis</taxon>
    </lineage>
</organism>
<protein>
    <recommendedName>
        <fullName evidence="3">Lysine--tRNA ligase</fullName>
        <ecNumber evidence="2">6.1.1.6</ecNumber>
    </recommendedName>
    <alternativeName>
        <fullName evidence="9">Lysyl-tRNA synthetase</fullName>
    </alternativeName>
</protein>
<feature type="region of interest" description="Disordered" evidence="11">
    <location>
        <begin position="37"/>
        <end position="74"/>
    </location>
</feature>
<keyword evidence="7" id="KW-0648">Protein biosynthesis</keyword>
<dbReference type="GO" id="GO:0004824">
    <property type="term" value="F:lysine-tRNA ligase activity"/>
    <property type="evidence" value="ECO:0007669"/>
    <property type="project" value="UniProtKB-EC"/>
</dbReference>
<dbReference type="GO" id="GO:0017101">
    <property type="term" value="C:aminoacyl-tRNA synthetase multienzyme complex"/>
    <property type="evidence" value="ECO:0007669"/>
    <property type="project" value="TreeGrafter"/>
</dbReference>
<dbReference type="SUPFAM" id="SSF50249">
    <property type="entry name" value="Nucleic acid-binding proteins"/>
    <property type="match status" value="1"/>
</dbReference>
<proteinExistence type="inferred from homology"/>
<keyword evidence="12" id="KW-1185">Reference proteome</keyword>
<keyword evidence="6" id="KW-0067">ATP-binding</keyword>
<dbReference type="InterPro" id="IPR012340">
    <property type="entry name" value="NA-bd_OB-fold"/>
</dbReference>
<comment type="similarity">
    <text evidence="1">Belongs to the class-II aminoacyl-tRNA synthetase family.</text>
</comment>
<evidence type="ECO:0000256" key="6">
    <source>
        <dbReference type="ARBA" id="ARBA00022840"/>
    </source>
</evidence>
<dbReference type="PANTHER" id="PTHR42918:SF9">
    <property type="entry name" value="LYSINE--TRNA LIGASE"/>
    <property type="match status" value="1"/>
</dbReference>
<sequence length="187" mass="21647">MWPRALLNGKSCARRLLAPQANYIQFFAWRSQKSEQKRLEKQKRQEQERKEKEEKLAVEKAAKGGDQKVEKLADPSDPQEYYNMRVRMIEEKRASGGNPFPHKFHVSTSLGEFIEKYSSLKNEEILENVTVSIAGRIYSKREAGANLIFYDVQGEGTRLQVMANARMHKMAEEFKVLHGKVKRGDIM</sequence>
<dbReference type="WBParaSite" id="MBELARI_LOCUS9995.2">
    <property type="protein sequence ID" value="MBELARI_LOCUS9995.2"/>
    <property type="gene ID" value="MBELARI_LOCUS9995"/>
</dbReference>
<dbReference type="PANTHER" id="PTHR42918">
    <property type="entry name" value="LYSYL-TRNA SYNTHETASE"/>
    <property type="match status" value="1"/>
</dbReference>
<dbReference type="Gene3D" id="2.40.50.140">
    <property type="entry name" value="Nucleic acid-binding proteins"/>
    <property type="match status" value="1"/>
</dbReference>
<dbReference type="GO" id="GO:0006430">
    <property type="term" value="P:lysyl-tRNA aminoacylation"/>
    <property type="evidence" value="ECO:0007669"/>
    <property type="project" value="TreeGrafter"/>
</dbReference>
<evidence type="ECO:0000256" key="2">
    <source>
        <dbReference type="ARBA" id="ARBA00013166"/>
    </source>
</evidence>
<evidence type="ECO:0000256" key="1">
    <source>
        <dbReference type="ARBA" id="ARBA00008226"/>
    </source>
</evidence>
<evidence type="ECO:0000256" key="4">
    <source>
        <dbReference type="ARBA" id="ARBA00022598"/>
    </source>
</evidence>
<dbReference type="AlphaFoldDB" id="A0AAF3FTE6"/>
<dbReference type="GO" id="GO:0000049">
    <property type="term" value="F:tRNA binding"/>
    <property type="evidence" value="ECO:0007669"/>
    <property type="project" value="TreeGrafter"/>
</dbReference>
<evidence type="ECO:0000256" key="9">
    <source>
        <dbReference type="ARBA" id="ARBA00030563"/>
    </source>
</evidence>
<dbReference type="FunFam" id="2.40.50.140:FF:000050">
    <property type="entry name" value="Lysine--tRNA ligase"/>
    <property type="match status" value="1"/>
</dbReference>
<evidence type="ECO:0000256" key="7">
    <source>
        <dbReference type="ARBA" id="ARBA00022917"/>
    </source>
</evidence>
<evidence type="ECO:0000256" key="5">
    <source>
        <dbReference type="ARBA" id="ARBA00022741"/>
    </source>
</evidence>
<keyword evidence="5" id="KW-0547">Nucleotide-binding</keyword>
<evidence type="ECO:0000313" key="13">
    <source>
        <dbReference type="WBParaSite" id="MBELARI_LOCUS9995.2"/>
    </source>
</evidence>
<dbReference type="GO" id="GO:0005739">
    <property type="term" value="C:mitochondrion"/>
    <property type="evidence" value="ECO:0007669"/>
    <property type="project" value="TreeGrafter"/>
</dbReference>
<dbReference type="GO" id="GO:0005829">
    <property type="term" value="C:cytosol"/>
    <property type="evidence" value="ECO:0007669"/>
    <property type="project" value="TreeGrafter"/>
</dbReference>
<dbReference type="GO" id="GO:0005524">
    <property type="term" value="F:ATP binding"/>
    <property type="evidence" value="ECO:0007669"/>
    <property type="project" value="UniProtKB-KW"/>
</dbReference>
<name>A0AAF3FTE6_9BILA</name>
<evidence type="ECO:0000313" key="12">
    <source>
        <dbReference type="Proteomes" id="UP000887575"/>
    </source>
</evidence>
<dbReference type="EC" id="6.1.1.6" evidence="2"/>
<evidence type="ECO:0000256" key="11">
    <source>
        <dbReference type="SAM" id="MobiDB-lite"/>
    </source>
</evidence>